<evidence type="ECO:0000256" key="1">
    <source>
        <dbReference type="ARBA" id="ARBA00004162"/>
    </source>
</evidence>
<keyword evidence="6 10" id="KW-0378">Hydrolase</keyword>
<reference evidence="14" key="2">
    <citation type="submission" date="2020-09" db="EMBL/GenBank/DDBJ databases">
        <authorList>
            <person name="Sun Q."/>
            <person name="Ohkuma M."/>
        </authorList>
    </citation>
    <scope>NUCLEOTIDE SEQUENCE</scope>
    <source>
        <strain evidence="14">JCM 19831</strain>
    </source>
</reference>
<evidence type="ECO:0000256" key="8">
    <source>
        <dbReference type="ARBA" id="ARBA00022989"/>
    </source>
</evidence>
<keyword evidence="9 12" id="KW-0472">Membrane</keyword>
<feature type="domain" description="Peptidase S8/S53" evidence="13">
    <location>
        <begin position="97"/>
        <end position="345"/>
    </location>
</feature>
<evidence type="ECO:0000256" key="12">
    <source>
        <dbReference type="SAM" id="Phobius"/>
    </source>
</evidence>
<dbReference type="InterPro" id="IPR022398">
    <property type="entry name" value="Peptidase_S8_His-AS"/>
</dbReference>
<organism evidence="14 15">
    <name type="scientific">Dactylosporangium sucinum</name>
    <dbReference type="NCBI Taxonomy" id="1424081"/>
    <lineage>
        <taxon>Bacteria</taxon>
        <taxon>Bacillati</taxon>
        <taxon>Actinomycetota</taxon>
        <taxon>Actinomycetes</taxon>
        <taxon>Micromonosporales</taxon>
        <taxon>Micromonosporaceae</taxon>
        <taxon>Dactylosporangium</taxon>
    </lineage>
</organism>
<keyword evidence="5 12" id="KW-0812">Transmembrane</keyword>
<comment type="similarity">
    <text evidence="2 10">Belongs to the peptidase S8 family.</text>
</comment>
<keyword evidence="4 10" id="KW-0645">Protease</keyword>
<feature type="transmembrane region" description="Helical" evidence="12">
    <location>
        <begin position="388"/>
        <end position="410"/>
    </location>
</feature>
<evidence type="ECO:0000256" key="4">
    <source>
        <dbReference type="ARBA" id="ARBA00022670"/>
    </source>
</evidence>
<dbReference type="GO" id="GO:0004252">
    <property type="term" value="F:serine-type endopeptidase activity"/>
    <property type="evidence" value="ECO:0007669"/>
    <property type="project" value="UniProtKB-UniRule"/>
</dbReference>
<comment type="subcellular location">
    <subcellularLocation>
        <location evidence="1">Cell membrane</location>
        <topology evidence="1">Single-pass membrane protein</topology>
    </subcellularLocation>
</comment>
<keyword evidence="7 10" id="KW-0720">Serine protease</keyword>
<dbReference type="PRINTS" id="PR00723">
    <property type="entry name" value="SUBTILISIN"/>
</dbReference>
<dbReference type="InterPro" id="IPR015500">
    <property type="entry name" value="Peptidase_S8_subtilisin-rel"/>
</dbReference>
<dbReference type="PROSITE" id="PS51892">
    <property type="entry name" value="SUBTILASE"/>
    <property type="match status" value="1"/>
</dbReference>
<evidence type="ECO:0000259" key="13">
    <source>
        <dbReference type="Pfam" id="PF00082"/>
    </source>
</evidence>
<dbReference type="InterPro" id="IPR050131">
    <property type="entry name" value="Peptidase_S8_subtilisin-like"/>
</dbReference>
<dbReference type="PANTHER" id="PTHR43806:SF11">
    <property type="entry name" value="CEREVISIN-RELATED"/>
    <property type="match status" value="1"/>
</dbReference>
<feature type="region of interest" description="Disordered" evidence="11">
    <location>
        <begin position="415"/>
        <end position="437"/>
    </location>
</feature>
<evidence type="ECO:0000256" key="11">
    <source>
        <dbReference type="SAM" id="MobiDB-lite"/>
    </source>
</evidence>
<dbReference type="Proteomes" id="UP000642070">
    <property type="component" value="Unassembled WGS sequence"/>
</dbReference>
<dbReference type="GO" id="GO:0005886">
    <property type="term" value="C:plasma membrane"/>
    <property type="evidence" value="ECO:0007669"/>
    <property type="project" value="UniProtKB-SubCell"/>
</dbReference>
<evidence type="ECO:0000313" key="15">
    <source>
        <dbReference type="Proteomes" id="UP000642070"/>
    </source>
</evidence>
<evidence type="ECO:0000256" key="6">
    <source>
        <dbReference type="ARBA" id="ARBA00022801"/>
    </source>
</evidence>
<dbReference type="InterPro" id="IPR023828">
    <property type="entry name" value="Peptidase_S8_Ser-AS"/>
</dbReference>
<protein>
    <submittedName>
        <fullName evidence="14">Type VII secretion-associated serine protease</fullName>
    </submittedName>
</protein>
<accession>A0A917WH98</accession>
<evidence type="ECO:0000256" key="7">
    <source>
        <dbReference type="ARBA" id="ARBA00022825"/>
    </source>
</evidence>
<feature type="region of interest" description="Disordered" evidence="11">
    <location>
        <begin position="46"/>
        <end position="65"/>
    </location>
</feature>
<feature type="compositionally biased region" description="Basic and acidic residues" evidence="11">
    <location>
        <begin position="422"/>
        <end position="437"/>
    </location>
</feature>
<sequence>MRRRVGASFTLVGATGVVAVFALTGGAAPVPVSMVPVATPGNVMAASGSAGPVPDPARPGGPLDPARCTTPSDTMLPGTPWTQERMAPQRVWPLTTGRGVIVAVIDTGVDASVPQLAGRVLAGVDVVNGVGTADQDCYGHGTFVAGIIGAAPRTGTGMTGIAPGVTILPVRQANGPSDGTSSGLARAIRLAVDGGARVVNISASAFLASAELRAAVEYAQARDVLLVASASNEFERGNPKAYPAAFPEVIGVGAIGQDGRRSNFSEVGASVDLVAPGVNVVSLSRAAPGHLVDNGTSYSTPFVAAAAALVRAYHPRLSAAAVKRRLELTADHPAGRTPNPEVGWGVVNPYRAVTAILPDEQGAAVTVTALPAVSPVLVAPQDTRARDAAIGFAAVTVVTVVGAVVLGSVVPRGTRRRWRPSGHLDDSFSTDERGGAR</sequence>
<dbReference type="NCBIfam" id="TIGR03921">
    <property type="entry name" value="T7SS_mycosin"/>
    <property type="match status" value="1"/>
</dbReference>
<dbReference type="InterPro" id="IPR000209">
    <property type="entry name" value="Peptidase_S8/S53_dom"/>
</dbReference>
<dbReference type="PROSITE" id="PS00138">
    <property type="entry name" value="SUBTILASE_SER"/>
    <property type="match status" value="1"/>
</dbReference>
<evidence type="ECO:0000256" key="10">
    <source>
        <dbReference type="PROSITE-ProRule" id="PRU01240"/>
    </source>
</evidence>
<reference evidence="14" key="1">
    <citation type="journal article" date="2014" name="Int. J. Syst. Evol. Microbiol.">
        <title>Complete genome sequence of Corynebacterium casei LMG S-19264T (=DSM 44701T), isolated from a smear-ripened cheese.</title>
        <authorList>
            <consortium name="US DOE Joint Genome Institute (JGI-PGF)"/>
            <person name="Walter F."/>
            <person name="Albersmeier A."/>
            <person name="Kalinowski J."/>
            <person name="Ruckert C."/>
        </authorList>
    </citation>
    <scope>NUCLEOTIDE SEQUENCE</scope>
    <source>
        <strain evidence="14">JCM 19831</strain>
    </source>
</reference>
<dbReference type="Gene3D" id="3.40.50.200">
    <property type="entry name" value="Peptidase S8/S53 domain"/>
    <property type="match status" value="1"/>
</dbReference>
<dbReference type="PROSITE" id="PS00137">
    <property type="entry name" value="SUBTILASE_HIS"/>
    <property type="match status" value="1"/>
</dbReference>
<evidence type="ECO:0000256" key="9">
    <source>
        <dbReference type="ARBA" id="ARBA00023136"/>
    </source>
</evidence>
<comment type="caution">
    <text evidence="14">The sequence shown here is derived from an EMBL/GenBank/DDBJ whole genome shotgun (WGS) entry which is preliminary data.</text>
</comment>
<dbReference type="AlphaFoldDB" id="A0A917WH98"/>
<evidence type="ECO:0000256" key="3">
    <source>
        <dbReference type="ARBA" id="ARBA00022475"/>
    </source>
</evidence>
<dbReference type="PANTHER" id="PTHR43806">
    <property type="entry name" value="PEPTIDASE S8"/>
    <property type="match status" value="1"/>
</dbReference>
<evidence type="ECO:0000256" key="5">
    <source>
        <dbReference type="ARBA" id="ARBA00022692"/>
    </source>
</evidence>
<dbReference type="InterPro" id="IPR036852">
    <property type="entry name" value="Peptidase_S8/S53_dom_sf"/>
</dbReference>
<dbReference type="SUPFAM" id="SSF52743">
    <property type="entry name" value="Subtilisin-like"/>
    <property type="match status" value="1"/>
</dbReference>
<keyword evidence="3" id="KW-1003">Cell membrane</keyword>
<name>A0A917WH98_9ACTN</name>
<dbReference type="EMBL" id="BMPI01000001">
    <property type="protein sequence ID" value="GGM03901.1"/>
    <property type="molecule type" value="Genomic_DNA"/>
</dbReference>
<feature type="active site" description="Charge relay system" evidence="10">
    <location>
        <position position="106"/>
    </location>
</feature>
<proteinExistence type="inferred from homology"/>
<evidence type="ECO:0000256" key="2">
    <source>
        <dbReference type="ARBA" id="ARBA00011073"/>
    </source>
</evidence>
<gene>
    <name evidence="14" type="ORF">GCM10007977_001560</name>
</gene>
<evidence type="ECO:0000313" key="14">
    <source>
        <dbReference type="EMBL" id="GGM03901.1"/>
    </source>
</evidence>
<dbReference type="Pfam" id="PF00082">
    <property type="entry name" value="Peptidase_S8"/>
    <property type="match status" value="1"/>
</dbReference>
<dbReference type="RefSeq" id="WP_190247692.1">
    <property type="nucleotide sequence ID" value="NZ_BMPI01000001.1"/>
</dbReference>
<feature type="active site" description="Charge relay system" evidence="10">
    <location>
        <position position="140"/>
    </location>
</feature>
<keyword evidence="8 12" id="KW-1133">Transmembrane helix</keyword>
<dbReference type="InterPro" id="IPR023834">
    <property type="entry name" value="T7SS_pept_S8A_mycosin"/>
</dbReference>
<feature type="active site" description="Charge relay system" evidence="10">
    <location>
        <position position="297"/>
    </location>
</feature>
<keyword evidence="15" id="KW-1185">Reference proteome</keyword>
<dbReference type="GO" id="GO:0006508">
    <property type="term" value="P:proteolysis"/>
    <property type="evidence" value="ECO:0007669"/>
    <property type="project" value="UniProtKB-KW"/>
</dbReference>